<reference evidence="9" key="1">
    <citation type="submission" date="2018-02" db="EMBL/GenBank/DDBJ databases">
        <authorList>
            <person name="Hornung B."/>
        </authorList>
    </citation>
    <scope>NUCLEOTIDE SEQUENCE [LARGE SCALE GENOMIC DNA]</scope>
</reference>
<evidence type="ECO:0000256" key="1">
    <source>
        <dbReference type="ARBA" id="ARBA00004651"/>
    </source>
</evidence>
<sequence>MLTRLLKADLARGFAVSLSLTVLIALAAALVTAGTSLITGTVTSIGRLSAHARVPDLIQMHAGQADPGEIDTWAASRDDIVEHQVIKTLRVSKQTLTIAGTNQADSYTEAAFVTSPEHFDLLLGDGDAPVDPAPGEVALPVHYQAIGIAEVGDMVTVDTGDWSTSLRVVGFFRDAQMNAQMIPSKRLVVSTEDFAVMEDHLGDTEYLVEFILADASASDTVINDYRAAGLPSTGIAVTALQIRLINSLSTMLIAAVAVLVAILLVAVAVLALRYTVLASLEIDLPQIAVLRAIGAPPGRIGRLYLLKYLVLALAGGIAGCLAGYPLSSALGAPTRLYLGAPPATWESIAMPVVLTAGMVGVTVGFVALTLRRIGAVSVVEVLRRGAGDGMQSRRHWRLSRSRLLPVQQWLGLRAALRPTNALLLGVITLCTFTMALPTGVATTLDDPSLATYLGTGQADLRIDASTGSQDLSAAVSAVERTLTADSRVTKHTTIARRDYQMPASDGSWSSVLIDIGDHDAFPMSYISGRGPSTLEEISLSYSRAEESGVGVGDTVTVRSPAGDRSLKVTGIYQDITNNGLTAKALFDDDAPTLWMTIYADIDDSYVISAVAADLRASLPGVQVTGMNEYASQLFGATAAQVRTVAAMACTVALALTFLITTVFVVLVLAREESQVGILRALGSTRHDIAGQYVTRLGLLAAAGVGLGLLLSATMGERAIGLLLGTRGAPAVQLLPDPWLTWLIIPTMVLLTVAGAAGLTMHRLKTMTLAIID</sequence>
<protein>
    <submittedName>
        <fullName evidence="8">FtsX-like permease family</fullName>
    </submittedName>
</protein>
<feature type="transmembrane region" description="Helical" evidence="6">
    <location>
        <begin position="644"/>
        <end position="669"/>
    </location>
</feature>
<feature type="domain" description="ABC3 transporter permease C-terminal" evidence="7">
    <location>
        <begin position="648"/>
        <end position="764"/>
    </location>
</feature>
<dbReference type="InterPro" id="IPR038766">
    <property type="entry name" value="Membrane_comp_ABC_pdt"/>
</dbReference>
<keyword evidence="3 6" id="KW-0812">Transmembrane</keyword>
<dbReference type="AlphaFoldDB" id="A0A375I3Z9"/>
<keyword evidence="9" id="KW-1185">Reference proteome</keyword>
<dbReference type="Proteomes" id="UP000265962">
    <property type="component" value="Unassembled WGS sequence"/>
</dbReference>
<dbReference type="InterPro" id="IPR003838">
    <property type="entry name" value="ABC3_permease_C"/>
</dbReference>
<feature type="transmembrane region" description="Helical" evidence="6">
    <location>
        <begin position="421"/>
        <end position="440"/>
    </location>
</feature>
<organism evidence="8 9">
    <name type="scientific">Propionibacterium ruminifibrarum</name>
    <dbReference type="NCBI Taxonomy" id="1962131"/>
    <lineage>
        <taxon>Bacteria</taxon>
        <taxon>Bacillati</taxon>
        <taxon>Actinomycetota</taxon>
        <taxon>Actinomycetes</taxon>
        <taxon>Propionibacteriales</taxon>
        <taxon>Propionibacteriaceae</taxon>
        <taxon>Propionibacterium</taxon>
    </lineage>
</organism>
<evidence type="ECO:0000256" key="6">
    <source>
        <dbReference type="SAM" id="Phobius"/>
    </source>
</evidence>
<evidence type="ECO:0000259" key="7">
    <source>
        <dbReference type="Pfam" id="PF02687"/>
    </source>
</evidence>
<gene>
    <name evidence="8" type="ORF">PROPJV5_1827</name>
</gene>
<feature type="transmembrane region" description="Helical" evidence="6">
    <location>
        <begin position="251"/>
        <end position="272"/>
    </location>
</feature>
<dbReference type="PANTHER" id="PTHR30287:SF2">
    <property type="entry name" value="BLL1001 PROTEIN"/>
    <property type="match status" value="1"/>
</dbReference>
<dbReference type="PANTHER" id="PTHR30287">
    <property type="entry name" value="MEMBRANE COMPONENT OF PREDICTED ABC SUPERFAMILY METABOLITE UPTAKE TRANSPORTER"/>
    <property type="match status" value="1"/>
</dbReference>
<dbReference type="RefSeq" id="WP_119715985.1">
    <property type="nucleotide sequence ID" value="NZ_OMOH01000006.1"/>
</dbReference>
<feature type="domain" description="ABC3 transporter permease C-terminal" evidence="7">
    <location>
        <begin position="259"/>
        <end position="370"/>
    </location>
</feature>
<evidence type="ECO:0000256" key="5">
    <source>
        <dbReference type="ARBA" id="ARBA00023136"/>
    </source>
</evidence>
<evidence type="ECO:0000256" key="2">
    <source>
        <dbReference type="ARBA" id="ARBA00022475"/>
    </source>
</evidence>
<feature type="transmembrane region" description="Helical" evidence="6">
    <location>
        <begin position="692"/>
        <end position="714"/>
    </location>
</feature>
<proteinExistence type="predicted"/>
<dbReference type="OrthoDB" id="9766372at2"/>
<name>A0A375I3Z9_9ACTN</name>
<dbReference type="GO" id="GO:0005886">
    <property type="term" value="C:plasma membrane"/>
    <property type="evidence" value="ECO:0007669"/>
    <property type="project" value="UniProtKB-SubCell"/>
</dbReference>
<keyword evidence="4 6" id="KW-1133">Transmembrane helix</keyword>
<dbReference type="Pfam" id="PF02687">
    <property type="entry name" value="FtsX"/>
    <property type="match status" value="2"/>
</dbReference>
<keyword evidence="2" id="KW-1003">Cell membrane</keyword>
<evidence type="ECO:0000313" key="8">
    <source>
        <dbReference type="EMBL" id="SPF68846.1"/>
    </source>
</evidence>
<evidence type="ECO:0000256" key="4">
    <source>
        <dbReference type="ARBA" id="ARBA00022989"/>
    </source>
</evidence>
<feature type="transmembrane region" description="Helical" evidence="6">
    <location>
        <begin position="738"/>
        <end position="758"/>
    </location>
</feature>
<feature type="transmembrane region" description="Helical" evidence="6">
    <location>
        <begin position="347"/>
        <end position="368"/>
    </location>
</feature>
<comment type="subcellular location">
    <subcellularLocation>
        <location evidence="1">Cell membrane</location>
        <topology evidence="1">Multi-pass membrane protein</topology>
    </subcellularLocation>
</comment>
<feature type="transmembrane region" description="Helical" evidence="6">
    <location>
        <begin position="308"/>
        <end position="327"/>
    </location>
</feature>
<evidence type="ECO:0000256" key="3">
    <source>
        <dbReference type="ARBA" id="ARBA00022692"/>
    </source>
</evidence>
<accession>A0A375I3Z9</accession>
<keyword evidence="5 6" id="KW-0472">Membrane</keyword>
<dbReference type="EMBL" id="OMOH01000006">
    <property type="protein sequence ID" value="SPF68846.1"/>
    <property type="molecule type" value="Genomic_DNA"/>
</dbReference>
<evidence type="ECO:0000313" key="9">
    <source>
        <dbReference type="Proteomes" id="UP000265962"/>
    </source>
</evidence>